<gene>
    <name evidence="2" type="primary">def</name>
    <name evidence="3" type="ORF">A3E39_02535</name>
</gene>
<comment type="cofactor">
    <cofactor evidence="2">
        <name>Fe(2+)</name>
        <dbReference type="ChEBI" id="CHEBI:29033"/>
    </cofactor>
    <text evidence="2">Binds 1 Fe(2+) ion.</text>
</comment>
<organism evidence="3 4">
    <name type="scientific">Candidatus Uhrbacteria bacterium RIFCSPHIGHO2_12_FULL_60_25</name>
    <dbReference type="NCBI Taxonomy" id="1802399"/>
    <lineage>
        <taxon>Bacteria</taxon>
        <taxon>Candidatus Uhriibacteriota</taxon>
    </lineage>
</organism>
<dbReference type="CDD" id="cd00487">
    <property type="entry name" value="Pep_deformylase"/>
    <property type="match status" value="1"/>
</dbReference>
<keyword evidence="2" id="KW-0479">Metal-binding</keyword>
<comment type="similarity">
    <text evidence="1 2">Belongs to the polypeptide deformylase family.</text>
</comment>
<dbReference type="EMBL" id="MGEH01000018">
    <property type="protein sequence ID" value="OGL79098.1"/>
    <property type="molecule type" value="Genomic_DNA"/>
</dbReference>
<dbReference type="Proteomes" id="UP000176603">
    <property type="component" value="Unassembled WGS sequence"/>
</dbReference>
<dbReference type="InterPro" id="IPR036821">
    <property type="entry name" value="Peptide_deformylase_sf"/>
</dbReference>
<evidence type="ECO:0000256" key="1">
    <source>
        <dbReference type="ARBA" id="ARBA00010759"/>
    </source>
</evidence>
<keyword evidence="2" id="KW-0408">Iron</keyword>
<dbReference type="NCBIfam" id="NF001159">
    <property type="entry name" value="PRK00150.1-3"/>
    <property type="match status" value="1"/>
</dbReference>
<name>A0A1F7UN17_9BACT</name>
<protein>
    <recommendedName>
        <fullName evidence="2">Peptide deformylase</fullName>
        <shortName evidence="2">PDF</shortName>
        <ecNumber evidence="2">3.5.1.88</ecNumber>
    </recommendedName>
    <alternativeName>
        <fullName evidence="2">Polypeptide deformylase</fullName>
    </alternativeName>
</protein>
<dbReference type="AlphaFoldDB" id="A0A1F7UN17"/>
<dbReference type="InterPro" id="IPR023635">
    <property type="entry name" value="Peptide_deformylase"/>
</dbReference>
<evidence type="ECO:0000313" key="3">
    <source>
        <dbReference type="EMBL" id="OGL79098.1"/>
    </source>
</evidence>
<keyword evidence="2" id="KW-0378">Hydrolase</keyword>
<proteinExistence type="inferred from homology"/>
<keyword evidence="2" id="KW-0648">Protein biosynthesis</keyword>
<dbReference type="SUPFAM" id="SSF56420">
    <property type="entry name" value="Peptide deformylase"/>
    <property type="match status" value="1"/>
</dbReference>
<accession>A0A1F7UN17</accession>
<feature type="binding site" evidence="2">
    <location>
        <position position="93"/>
    </location>
    <ligand>
        <name>Fe cation</name>
        <dbReference type="ChEBI" id="CHEBI:24875"/>
    </ligand>
</feature>
<dbReference type="GO" id="GO:0006412">
    <property type="term" value="P:translation"/>
    <property type="evidence" value="ECO:0007669"/>
    <property type="project" value="UniProtKB-UniRule"/>
</dbReference>
<comment type="caution">
    <text evidence="3">The sequence shown here is derived from an EMBL/GenBank/DDBJ whole genome shotgun (WGS) entry which is preliminary data.</text>
</comment>
<dbReference type="GO" id="GO:0046872">
    <property type="term" value="F:metal ion binding"/>
    <property type="evidence" value="ECO:0007669"/>
    <property type="project" value="UniProtKB-KW"/>
</dbReference>
<dbReference type="PANTHER" id="PTHR10458">
    <property type="entry name" value="PEPTIDE DEFORMYLASE"/>
    <property type="match status" value="1"/>
</dbReference>
<sequence length="161" mass="18200">MNQTWTILTDPNPELRKRSRDVDVAIIHTPEFQKFADDFAAFMVSSDGVGLAAPQIGRMERIIAVQEREKVVIYLNPEIVKSSSTMQTGEEGCLSVPGKFGMVERHKRIRVRAVDRHGREVEFDASGFPAVVFQHEIDHLNGVLFTDKVKEYTRGESNVKV</sequence>
<feature type="binding site" evidence="2">
    <location>
        <position position="135"/>
    </location>
    <ligand>
        <name>Fe cation</name>
        <dbReference type="ChEBI" id="CHEBI:24875"/>
    </ligand>
</feature>
<comment type="function">
    <text evidence="2">Removes the formyl group from the N-terminal Met of newly synthesized proteins. Requires at least a dipeptide for an efficient rate of reaction. N-terminal L-methionine is a prerequisite for activity but the enzyme has broad specificity at other positions.</text>
</comment>
<dbReference type="STRING" id="1802399.A3E39_02535"/>
<evidence type="ECO:0000313" key="4">
    <source>
        <dbReference type="Proteomes" id="UP000176603"/>
    </source>
</evidence>
<dbReference type="PRINTS" id="PR01576">
    <property type="entry name" value="PDEFORMYLASE"/>
</dbReference>
<feature type="active site" evidence="2">
    <location>
        <position position="136"/>
    </location>
</feature>
<evidence type="ECO:0000256" key="2">
    <source>
        <dbReference type="HAMAP-Rule" id="MF_00163"/>
    </source>
</evidence>
<dbReference type="HAMAP" id="MF_00163">
    <property type="entry name" value="Pep_deformylase"/>
    <property type="match status" value="1"/>
</dbReference>
<comment type="catalytic activity">
    <reaction evidence="2">
        <text>N-terminal N-formyl-L-methionyl-[peptide] + H2O = N-terminal L-methionyl-[peptide] + formate</text>
        <dbReference type="Rhea" id="RHEA:24420"/>
        <dbReference type="Rhea" id="RHEA-COMP:10639"/>
        <dbReference type="Rhea" id="RHEA-COMP:10640"/>
        <dbReference type="ChEBI" id="CHEBI:15377"/>
        <dbReference type="ChEBI" id="CHEBI:15740"/>
        <dbReference type="ChEBI" id="CHEBI:49298"/>
        <dbReference type="ChEBI" id="CHEBI:64731"/>
        <dbReference type="EC" id="3.5.1.88"/>
    </reaction>
</comment>
<dbReference type="NCBIfam" id="TIGR00079">
    <property type="entry name" value="pept_deformyl"/>
    <property type="match status" value="1"/>
</dbReference>
<dbReference type="EC" id="3.5.1.88" evidence="2"/>
<dbReference type="Pfam" id="PF01327">
    <property type="entry name" value="Pep_deformylase"/>
    <property type="match status" value="1"/>
</dbReference>
<dbReference type="GO" id="GO:0042586">
    <property type="term" value="F:peptide deformylase activity"/>
    <property type="evidence" value="ECO:0007669"/>
    <property type="project" value="UniProtKB-UniRule"/>
</dbReference>
<dbReference type="Gene3D" id="3.90.45.10">
    <property type="entry name" value="Peptide deformylase"/>
    <property type="match status" value="1"/>
</dbReference>
<feature type="binding site" evidence="2">
    <location>
        <position position="139"/>
    </location>
    <ligand>
        <name>Fe cation</name>
        <dbReference type="ChEBI" id="CHEBI:24875"/>
    </ligand>
</feature>
<dbReference type="PANTHER" id="PTHR10458:SF22">
    <property type="entry name" value="PEPTIDE DEFORMYLASE"/>
    <property type="match status" value="1"/>
</dbReference>
<reference evidence="3 4" key="1">
    <citation type="journal article" date="2016" name="Nat. Commun.">
        <title>Thousands of microbial genomes shed light on interconnected biogeochemical processes in an aquifer system.</title>
        <authorList>
            <person name="Anantharaman K."/>
            <person name="Brown C.T."/>
            <person name="Hug L.A."/>
            <person name="Sharon I."/>
            <person name="Castelle C.J."/>
            <person name="Probst A.J."/>
            <person name="Thomas B.C."/>
            <person name="Singh A."/>
            <person name="Wilkins M.J."/>
            <person name="Karaoz U."/>
            <person name="Brodie E.L."/>
            <person name="Williams K.H."/>
            <person name="Hubbard S.S."/>
            <person name="Banfield J.F."/>
        </authorList>
    </citation>
    <scope>NUCLEOTIDE SEQUENCE [LARGE SCALE GENOMIC DNA]</scope>
</reference>
<dbReference type="PIRSF" id="PIRSF004749">
    <property type="entry name" value="Pep_def"/>
    <property type="match status" value="1"/>
</dbReference>